<dbReference type="SUPFAM" id="SSF55816">
    <property type="entry name" value="5'-nucleotidase (syn. UDP-sugar hydrolase), C-terminal domain"/>
    <property type="match status" value="1"/>
</dbReference>
<dbReference type="PANTHER" id="PTHR11575">
    <property type="entry name" value="5'-NUCLEOTIDASE-RELATED"/>
    <property type="match status" value="1"/>
</dbReference>
<dbReference type="PRINTS" id="PR01607">
    <property type="entry name" value="APYRASEFAMLY"/>
</dbReference>
<dbReference type="InterPro" id="IPR036907">
    <property type="entry name" value="5'-Nucleotdase_C_sf"/>
</dbReference>
<feature type="chain" id="PRO_5047393194" evidence="3">
    <location>
        <begin position="25"/>
        <end position="808"/>
    </location>
</feature>
<organism evidence="6 7">
    <name type="scientific">Ammonicoccus fulvus</name>
    <dbReference type="NCBI Taxonomy" id="3138240"/>
    <lineage>
        <taxon>Bacteria</taxon>
        <taxon>Bacillati</taxon>
        <taxon>Actinomycetota</taxon>
        <taxon>Actinomycetes</taxon>
        <taxon>Propionibacteriales</taxon>
        <taxon>Propionibacteriaceae</taxon>
        <taxon>Ammonicoccus</taxon>
    </lineage>
</organism>
<dbReference type="InterPro" id="IPR029052">
    <property type="entry name" value="Metallo-depent_PP-like"/>
</dbReference>
<dbReference type="InterPro" id="IPR004843">
    <property type="entry name" value="Calcineurin-like_PHP"/>
</dbReference>
<evidence type="ECO:0000313" key="6">
    <source>
        <dbReference type="EMBL" id="XAN05773.1"/>
    </source>
</evidence>
<keyword evidence="7" id="KW-1185">Reference proteome</keyword>
<keyword evidence="1 3" id="KW-0732">Signal</keyword>
<evidence type="ECO:0000313" key="7">
    <source>
        <dbReference type="Proteomes" id="UP001442841"/>
    </source>
</evidence>
<evidence type="ECO:0000256" key="1">
    <source>
        <dbReference type="ARBA" id="ARBA00022729"/>
    </source>
</evidence>
<gene>
    <name evidence="6" type="ORF">AADG42_00115</name>
</gene>
<feature type="region of interest" description="Disordered" evidence="2">
    <location>
        <begin position="28"/>
        <end position="55"/>
    </location>
</feature>
<sequence>MQIRRISGAALACTFALTAGPVLSAYAEPTADPTTEPTASVTATPTATATQSTEAAQPVASARAINAESCSTSPAQITVLNFNDFHGRIATASPDTVGFFGQIESYRAAAGEANSLVLSNGDNIGGSLFASFIQDDNPTIDILNAADLDATSVGNHEFDRGWDDLNGRVQTRADFPLLGANVYNAGTTTAALPEYAIFDKAGVKVAVIGAVTGDLPSLVSPAGISSLSIGDPVDAVNRVAAQLSDGNAANGEADVIIAEYHEGAAGSGDLATELAGSAIFSKIVNQTSPAVDAIFNAHSHQAYTFAAPVPGAAGETRPVVQSGSYASLIGKVELGLNADGEVECYTMANEAVTMTTADAVANYPRAAAIKTIVDATVAEAAVIGAQSVGNATAPIQRGLIVGSDGRVSDNRAVESTMTDLVAEMFRQQLGAGADDFIGVQNPGGTRADFDAGEITYAEAAAVLPFANTLMTTQLTGAQVKTMLEQQWQRTAAGEVPSRPYLQLGLSANVTYTYDESRAEGDRITSISVNGAPIDPAKLYTIGSGSFLIAGGDNFHVIADGTNTRDSGRVDLEAWVDFIKAEATVSPDYARQAVSVSSPLPTTIAVDTPVTLQVGVPQVGTPVAADTLDFFTGTVDNTEIVATLVTSAGEVQVGRAPVVDGRVEALTILVPAGTANGAAVLKLVASPSGTTVTLPVTITGGGTGTASPEPSTSPSTHPSTDPSGHPSTDPSGHPTKPGHPKPSHSNDPGKPVKPGHPNNPGKPVKPGHPNNPGYSNHPGKPNKPSSNSGVVKYPQKDRHGGLAKTGTNA</sequence>
<evidence type="ECO:0000259" key="4">
    <source>
        <dbReference type="Pfam" id="PF00149"/>
    </source>
</evidence>
<proteinExistence type="predicted"/>
<dbReference type="Proteomes" id="UP001442841">
    <property type="component" value="Chromosome"/>
</dbReference>
<feature type="domain" description="Calcineurin-like phosphoesterase" evidence="4">
    <location>
        <begin position="78"/>
        <end position="301"/>
    </location>
</feature>
<dbReference type="RefSeq" id="WP_425307206.1">
    <property type="nucleotide sequence ID" value="NZ_CP154795.1"/>
</dbReference>
<dbReference type="Pfam" id="PF02872">
    <property type="entry name" value="5_nucleotid_C"/>
    <property type="match status" value="1"/>
</dbReference>
<name>A0ABZ3FIC2_9ACTN</name>
<dbReference type="Gene3D" id="3.60.21.10">
    <property type="match status" value="1"/>
</dbReference>
<dbReference type="InterPro" id="IPR008334">
    <property type="entry name" value="5'-Nucleotdase_C"/>
</dbReference>
<feature type="compositionally biased region" description="Low complexity" evidence="2">
    <location>
        <begin position="704"/>
        <end position="733"/>
    </location>
</feature>
<dbReference type="Pfam" id="PF00149">
    <property type="entry name" value="Metallophos"/>
    <property type="match status" value="1"/>
</dbReference>
<dbReference type="SUPFAM" id="SSF56300">
    <property type="entry name" value="Metallo-dependent phosphatases"/>
    <property type="match status" value="1"/>
</dbReference>
<protein>
    <submittedName>
        <fullName evidence="6">5'-nucleotidase C-terminal domain-containing protein</fullName>
    </submittedName>
</protein>
<accession>A0ABZ3FIC2</accession>
<feature type="domain" description="5'-Nucleotidase C-terminal" evidence="5">
    <location>
        <begin position="398"/>
        <end position="558"/>
    </location>
</feature>
<evidence type="ECO:0000259" key="5">
    <source>
        <dbReference type="Pfam" id="PF02872"/>
    </source>
</evidence>
<reference evidence="6 7" key="1">
    <citation type="submission" date="2024-04" db="EMBL/GenBank/DDBJ databases">
        <title>Isolation of an actinomycete strain from pig manure.</title>
        <authorList>
            <person name="Gong T."/>
            <person name="Yu Z."/>
            <person name="An M."/>
            <person name="Wei C."/>
            <person name="Yang W."/>
            <person name="Liu L."/>
        </authorList>
    </citation>
    <scope>NUCLEOTIDE SEQUENCE [LARGE SCALE GENOMIC DNA]</scope>
    <source>
        <strain evidence="6 7">ZF39</strain>
    </source>
</reference>
<evidence type="ECO:0000256" key="2">
    <source>
        <dbReference type="SAM" id="MobiDB-lite"/>
    </source>
</evidence>
<evidence type="ECO:0000256" key="3">
    <source>
        <dbReference type="SAM" id="SignalP"/>
    </source>
</evidence>
<feature type="region of interest" description="Disordered" evidence="2">
    <location>
        <begin position="694"/>
        <end position="808"/>
    </location>
</feature>
<feature type="signal peptide" evidence="3">
    <location>
        <begin position="1"/>
        <end position="24"/>
    </location>
</feature>
<dbReference type="InterPro" id="IPR006179">
    <property type="entry name" value="5_nucleotidase/apyrase"/>
</dbReference>
<dbReference type="EMBL" id="CP154795">
    <property type="protein sequence ID" value="XAN05773.1"/>
    <property type="molecule type" value="Genomic_DNA"/>
</dbReference>
<dbReference type="Gene3D" id="3.90.780.10">
    <property type="entry name" value="5'-Nucleotidase, C-terminal domain"/>
    <property type="match status" value="1"/>
</dbReference>
<dbReference type="PANTHER" id="PTHR11575:SF24">
    <property type="entry name" value="5'-NUCLEOTIDASE"/>
    <property type="match status" value="1"/>
</dbReference>